<evidence type="ECO:0000313" key="4">
    <source>
        <dbReference type="Proteomes" id="UP001321473"/>
    </source>
</evidence>
<proteinExistence type="predicted"/>
<keyword evidence="2" id="KW-0472">Membrane</keyword>
<evidence type="ECO:0008006" key="5">
    <source>
        <dbReference type="Google" id="ProtNLM"/>
    </source>
</evidence>
<accession>A0AAQ4E034</accession>
<sequence>MKRRVSWSDPLIETKELSPPILYEWPAAEPYEVPASPPVASPEQASPEAASPVSALPTEAGGQMQGGLNAAPAAASTSEMTSPSLLLSSSPAVPPSAATVLGSQDFAIYAASAATLFIFCVAVVAMMVFTSARAERKRATAAESNADTARVYYNPAWASIGNKTARTSEETTLNATTASSFTTKTRRSGEVASRVVPGKKTTRMLKRRSRAQRRTYRQRPARTQRTVLTSNRRWITTTVANQRDE</sequence>
<comment type="caution">
    <text evidence="3">The sequence shown here is derived from an EMBL/GenBank/DDBJ whole genome shotgun (WGS) entry which is preliminary data.</text>
</comment>
<dbReference type="Proteomes" id="UP001321473">
    <property type="component" value="Unassembled WGS sequence"/>
</dbReference>
<reference evidence="3 4" key="1">
    <citation type="journal article" date="2023" name="Arcadia Sci">
        <title>De novo assembly of a long-read Amblyomma americanum tick genome.</title>
        <authorList>
            <person name="Chou S."/>
            <person name="Poskanzer K.E."/>
            <person name="Rollins M."/>
            <person name="Thuy-Boun P.S."/>
        </authorList>
    </citation>
    <scope>NUCLEOTIDE SEQUENCE [LARGE SCALE GENOMIC DNA]</scope>
    <source>
        <strain evidence="3">F_SG_1</strain>
        <tissue evidence="3">Salivary glands</tissue>
    </source>
</reference>
<dbReference type="AlphaFoldDB" id="A0AAQ4E034"/>
<protein>
    <recommendedName>
        <fullName evidence="5">Transmembrane protein</fullName>
    </recommendedName>
</protein>
<feature type="transmembrane region" description="Helical" evidence="2">
    <location>
        <begin position="106"/>
        <end position="129"/>
    </location>
</feature>
<evidence type="ECO:0000256" key="1">
    <source>
        <dbReference type="SAM" id="MobiDB-lite"/>
    </source>
</evidence>
<keyword evidence="2" id="KW-1133">Transmembrane helix</keyword>
<name>A0AAQ4E034_AMBAM</name>
<keyword evidence="2" id="KW-0812">Transmembrane</keyword>
<gene>
    <name evidence="3" type="ORF">V5799_005144</name>
</gene>
<feature type="compositionally biased region" description="Low complexity" evidence="1">
    <location>
        <begin position="41"/>
        <end position="55"/>
    </location>
</feature>
<feature type="compositionally biased region" description="Polar residues" evidence="1">
    <location>
        <begin position="168"/>
        <end position="183"/>
    </location>
</feature>
<organism evidence="3 4">
    <name type="scientific">Amblyomma americanum</name>
    <name type="common">Lone star tick</name>
    <dbReference type="NCBI Taxonomy" id="6943"/>
    <lineage>
        <taxon>Eukaryota</taxon>
        <taxon>Metazoa</taxon>
        <taxon>Ecdysozoa</taxon>
        <taxon>Arthropoda</taxon>
        <taxon>Chelicerata</taxon>
        <taxon>Arachnida</taxon>
        <taxon>Acari</taxon>
        <taxon>Parasitiformes</taxon>
        <taxon>Ixodida</taxon>
        <taxon>Ixodoidea</taxon>
        <taxon>Ixodidae</taxon>
        <taxon>Amblyomminae</taxon>
        <taxon>Amblyomma</taxon>
    </lineage>
</organism>
<keyword evidence="4" id="KW-1185">Reference proteome</keyword>
<dbReference type="EMBL" id="JARKHS020024538">
    <property type="protein sequence ID" value="KAK8768074.1"/>
    <property type="molecule type" value="Genomic_DNA"/>
</dbReference>
<feature type="region of interest" description="Disordered" evidence="1">
    <location>
        <begin position="33"/>
        <end position="75"/>
    </location>
</feature>
<feature type="region of interest" description="Disordered" evidence="1">
    <location>
        <begin position="168"/>
        <end position="189"/>
    </location>
</feature>
<evidence type="ECO:0000256" key="2">
    <source>
        <dbReference type="SAM" id="Phobius"/>
    </source>
</evidence>
<evidence type="ECO:0000313" key="3">
    <source>
        <dbReference type="EMBL" id="KAK8768074.1"/>
    </source>
</evidence>